<name>A0A1I6CZY8_9PSEU</name>
<feature type="transmembrane region" description="Helical" evidence="1">
    <location>
        <begin position="182"/>
        <end position="202"/>
    </location>
</feature>
<dbReference type="InterPro" id="IPR002656">
    <property type="entry name" value="Acyl_transf_3_dom"/>
</dbReference>
<dbReference type="InterPro" id="IPR050879">
    <property type="entry name" value="Acyltransferase_3"/>
</dbReference>
<dbReference type="STRING" id="84724.SAMN04488564_101676"/>
<dbReference type="Pfam" id="PF01757">
    <property type="entry name" value="Acyl_transf_3"/>
    <property type="match status" value="1"/>
</dbReference>
<dbReference type="EMBL" id="FOYL01000001">
    <property type="protein sequence ID" value="SFQ98680.1"/>
    <property type="molecule type" value="Genomic_DNA"/>
</dbReference>
<keyword evidence="1" id="KW-0472">Membrane</keyword>
<keyword evidence="3" id="KW-0808">Transferase</keyword>
<keyword evidence="1" id="KW-1133">Transmembrane helix</keyword>
<protein>
    <submittedName>
        <fullName evidence="3">Peptidoglycan/LPS O-acetylase OafA/YrhL, contains acyltransferase and SGNH-hydrolase domains</fullName>
    </submittedName>
</protein>
<dbReference type="GO" id="GO:0016747">
    <property type="term" value="F:acyltransferase activity, transferring groups other than amino-acyl groups"/>
    <property type="evidence" value="ECO:0007669"/>
    <property type="project" value="InterPro"/>
</dbReference>
<gene>
    <name evidence="3" type="ORF">SAMN04488564_101676</name>
</gene>
<feature type="transmembrane region" description="Helical" evidence="1">
    <location>
        <begin position="47"/>
        <end position="68"/>
    </location>
</feature>
<evidence type="ECO:0000313" key="4">
    <source>
        <dbReference type="Proteomes" id="UP000198583"/>
    </source>
</evidence>
<keyword evidence="3" id="KW-0378">Hydrolase</keyword>
<dbReference type="PANTHER" id="PTHR23028:SF53">
    <property type="entry name" value="ACYL_TRANSF_3 DOMAIN-CONTAINING PROTEIN"/>
    <property type="match status" value="1"/>
</dbReference>
<evidence type="ECO:0000256" key="1">
    <source>
        <dbReference type="SAM" id="Phobius"/>
    </source>
</evidence>
<keyword evidence="3" id="KW-0012">Acyltransferase</keyword>
<accession>A0A1I6CZY8</accession>
<feature type="transmembrane region" description="Helical" evidence="1">
    <location>
        <begin position="155"/>
        <end position="176"/>
    </location>
</feature>
<dbReference type="GO" id="GO:0009103">
    <property type="term" value="P:lipopolysaccharide biosynthetic process"/>
    <property type="evidence" value="ECO:0007669"/>
    <property type="project" value="TreeGrafter"/>
</dbReference>
<feature type="transmembrane region" description="Helical" evidence="1">
    <location>
        <begin position="239"/>
        <end position="259"/>
    </location>
</feature>
<evidence type="ECO:0000259" key="2">
    <source>
        <dbReference type="Pfam" id="PF01757"/>
    </source>
</evidence>
<dbReference type="Proteomes" id="UP000198583">
    <property type="component" value="Unassembled WGS sequence"/>
</dbReference>
<organism evidence="3 4">
    <name type="scientific">Lentzea waywayandensis</name>
    <dbReference type="NCBI Taxonomy" id="84724"/>
    <lineage>
        <taxon>Bacteria</taxon>
        <taxon>Bacillati</taxon>
        <taxon>Actinomycetota</taxon>
        <taxon>Actinomycetes</taxon>
        <taxon>Pseudonocardiales</taxon>
        <taxon>Pseudonocardiaceae</taxon>
        <taxon>Lentzea</taxon>
    </lineage>
</organism>
<dbReference type="PANTHER" id="PTHR23028">
    <property type="entry name" value="ACETYLTRANSFERASE"/>
    <property type="match status" value="1"/>
</dbReference>
<evidence type="ECO:0000313" key="3">
    <source>
        <dbReference type="EMBL" id="SFQ98680.1"/>
    </source>
</evidence>
<dbReference type="GO" id="GO:0016020">
    <property type="term" value="C:membrane"/>
    <property type="evidence" value="ECO:0007669"/>
    <property type="project" value="TreeGrafter"/>
</dbReference>
<feature type="domain" description="Acyltransferase 3" evidence="2">
    <location>
        <begin position="15"/>
        <end position="322"/>
    </location>
</feature>
<keyword evidence="4" id="KW-1185">Reference proteome</keyword>
<feature type="transmembrane region" description="Helical" evidence="1">
    <location>
        <begin position="89"/>
        <end position="118"/>
    </location>
</feature>
<sequence>MQNHGAEANLGRLPSLTGMRFIAAFIVFGFHINAAGLWPYLDVPFRQGATGVSFFFILSGFVLTWSARPSTGPTTVWRRRAAKIFPNHVATWLVVLVAAAAATPATALANLSLIQAWFPSESVYFSLNTPAWSLSCELAFYLAFPLLIKWQMRKPWLIASATAIAILTVPVIALSMPGAIEYWFVFVFPPVRALEFVLGMAMARVVQQGKWIGLGLWPASALFVAAYIGSWYLPASFPYVAGTVVPLALLIPAAAVADLTGKWSPWRSKPMVWLGTVSFAFYMVHQIVIRVGEKFLDLHRSPLLAAFGLLAVSMLGAWLLYRLVEVPAERFIKGAPRPALVTPASARTAPPADRRAA</sequence>
<proteinExistence type="predicted"/>
<feature type="transmembrane region" description="Helical" evidence="1">
    <location>
        <begin position="130"/>
        <end position="148"/>
    </location>
</feature>
<feature type="transmembrane region" description="Helical" evidence="1">
    <location>
        <begin position="303"/>
        <end position="324"/>
    </location>
</feature>
<reference evidence="4" key="1">
    <citation type="submission" date="2016-10" db="EMBL/GenBank/DDBJ databases">
        <authorList>
            <person name="Varghese N."/>
            <person name="Submissions S."/>
        </authorList>
    </citation>
    <scope>NUCLEOTIDE SEQUENCE [LARGE SCALE GENOMIC DNA]</scope>
    <source>
        <strain evidence="4">DSM 44232</strain>
    </source>
</reference>
<dbReference type="AlphaFoldDB" id="A0A1I6CZY8"/>
<feature type="transmembrane region" description="Helical" evidence="1">
    <location>
        <begin position="271"/>
        <end position="291"/>
    </location>
</feature>
<feature type="transmembrane region" description="Helical" evidence="1">
    <location>
        <begin position="214"/>
        <end position="233"/>
    </location>
</feature>
<feature type="transmembrane region" description="Helical" evidence="1">
    <location>
        <begin position="21"/>
        <end position="41"/>
    </location>
</feature>
<dbReference type="GO" id="GO:0016787">
    <property type="term" value="F:hydrolase activity"/>
    <property type="evidence" value="ECO:0007669"/>
    <property type="project" value="UniProtKB-KW"/>
</dbReference>
<keyword evidence="1" id="KW-0812">Transmembrane</keyword>